<name>A0A4Y2MVB9_ARAVE</name>
<protein>
    <submittedName>
        <fullName evidence="1">Uncharacterized protein</fullName>
    </submittedName>
</protein>
<evidence type="ECO:0000313" key="1">
    <source>
        <dbReference type="EMBL" id="GBN30310.1"/>
    </source>
</evidence>
<organism evidence="1 2">
    <name type="scientific">Araneus ventricosus</name>
    <name type="common">Orbweaver spider</name>
    <name type="synonym">Epeira ventricosa</name>
    <dbReference type="NCBI Taxonomy" id="182803"/>
    <lineage>
        <taxon>Eukaryota</taxon>
        <taxon>Metazoa</taxon>
        <taxon>Ecdysozoa</taxon>
        <taxon>Arthropoda</taxon>
        <taxon>Chelicerata</taxon>
        <taxon>Arachnida</taxon>
        <taxon>Araneae</taxon>
        <taxon>Araneomorphae</taxon>
        <taxon>Entelegynae</taxon>
        <taxon>Araneoidea</taxon>
        <taxon>Araneidae</taxon>
        <taxon>Araneus</taxon>
    </lineage>
</organism>
<dbReference type="AlphaFoldDB" id="A0A4Y2MVB9"/>
<sequence length="107" mass="12635">MNWTLPIWMVIYPTPCYNLPLRHTKWAVMGKDNWTLYHASLLNSSEPHLHSKEAGSDRPSSQLRRNFYTSRDRLARCERVKNENLIVRKGKQPYRLKIQPNKSIMGP</sequence>
<keyword evidence="2" id="KW-1185">Reference proteome</keyword>
<proteinExistence type="predicted"/>
<reference evidence="1 2" key="1">
    <citation type="journal article" date="2019" name="Sci. Rep.">
        <title>Orb-weaving spider Araneus ventricosus genome elucidates the spidroin gene catalogue.</title>
        <authorList>
            <person name="Kono N."/>
            <person name="Nakamura H."/>
            <person name="Ohtoshi R."/>
            <person name="Moran D.A.P."/>
            <person name="Shinohara A."/>
            <person name="Yoshida Y."/>
            <person name="Fujiwara M."/>
            <person name="Mori M."/>
            <person name="Tomita M."/>
            <person name="Arakawa K."/>
        </authorList>
    </citation>
    <scope>NUCLEOTIDE SEQUENCE [LARGE SCALE GENOMIC DNA]</scope>
</reference>
<comment type="caution">
    <text evidence="1">The sequence shown here is derived from an EMBL/GenBank/DDBJ whole genome shotgun (WGS) entry which is preliminary data.</text>
</comment>
<gene>
    <name evidence="1" type="ORF">AVEN_217003_1</name>
</gene>
<dbReference type="EMBL" id="BGPR01007894">
    <property type="protein sequence ID" value="GBN30310.1"/>
    <property type="molecule type" value="Genomic_DNA"/>
</dbReference>
<dbReference type="Proteomes" id="UP000499080">
    <property type="component" value="Unassembled WGS sequence"/>
</dbReference>
<accession>A0A4Y2MVB9</accession>
<evidence type="ECO:0000313" key="2">
    <source>
        <dbReference type="Proteomes" id="UP000499080"/>
    </source>
</evidence>